<evidence type="ECO:0000313" key="3">
    <source>
        <dbReference type="EMBL" id="NRS91019.1"/>
    </source>
</evidence>
<dbReference type="PANTHER" id="PTHR34220:SF7">
    <property type="entry name" value="SENSOR HISTIDINE KINASE YPDA"/>
    <property type="match status" value="1"/>
</dbReference>
<evidence type="ECO:0000256" key="1">
    <source>
        <dbReference type="SAM" id="Phobius"/>
    </source>
</evidence>
<keyword evidence="3" id="KW-0418">Kinase</keyword>
<keyword evidence="1" id="KW-1133">Transmembrane helix</keyword>
<keyword evidence="3" id="KW-0808">Transferase</keyword>
<dbReference type="GO" id="GO:0016020">
    <property type="term" value="C:membrane"/>
    <property type="evidence" value="ECO:0007669"/>
    <property type="project" value="InterPro"/>
</dbReference>
<organism evidence="3 4">
    <name type="scientific">Frigoriflavimonas asaccharolytica</name>
    <dbReference type="NCBI Taxonomy" id="2735899"/>
    <lineage>
        <taxon>Bacteria</taxon>
        <taxon>Pseudomonadati</taxon>
        <taxon>Bacteroidota</taxon>
        <taxon>Flavobacteriia</taxon>
        <taxon>Flavobacteriales</taxon>
        <taxon>Weeksellaceae</taxon>
        <taxon>Frigoriflavimonas</taxon>
    </lineage>
</organism>
<accession>A0A8J8G7N5</accession>
<keyword evidence="1" id="KW-0812">Transmembrane</keyword>
<gene>
    <name evidence="3" type="ORF">HNQ03_000084</name>
</gene>
<dbReference type="InterPro" id="IPR010559">
    <property type="entry name" value="Sig_transdc_His_kin_internal"/>
</dbReference>
<sequence length="338" mass="39665">MKKRDFIFLHLFFWALYLIGSIIVPHYFYNEKYLLLDISFFIASFICFYINYLFVVPKLFDVNRLYKVVIGFFISAIVFGCVRYSIEEILLPKLVGYGNYNGKVNISYYLYNNIYWSSAPIFISTVFCLFKLFSSSEKEKQELITTTKNAQLQALKSQINPHFIFNSLNNIYSLVYQKSDNALVAIEELSQLLRYSTKDLEKDYIPLEKEIGYIHSLIALEKLRIKNPELLNIENNINHPKLEISPMLLVPFVENAFKHGDFKEKGLILKINDQDEKLHFYLHNFKNKKGKDAVSGIGIDNVEKRLKILYPKNHQLKIIESETEFTVDLKINLRKISE</sequence>
<evidence type="ECO:0000313" key="4">
    <source>
        <dbReference type="Proteomes" id="UP000610746"/>
    </source>
</evidence>
<feature type="domain" description="Signal transduction histidine kinase internal region" evidence="2">
    <location>
        <begin position="150"/>
        <end position="227"/>
    </location>
</feature>
<dbReference type="PANTHER" id="PTHR34220">
    <property type="entry name" value="SENSOR HISTIDINE KINASE YPDA"/>
    <property type="match status" value="1"/>
</dbReference>
<dbReference type="Pfam" id="PF06580">
    <property type="entry name" value="His_kinase"/>
    <property type="match status" value="1"/>
</dbReference>
<dbReference type="AlphaFoldDB" id="A0A8J8G7N5"/>
<comment type="caution">
    <text evidence="3">The sequence shown here is derived from an EMBL/GenBank/DDBJ whole genome shotgun (WGS) entry which is preliminary data.</text>
</comment>
<keyword evidence="4" id="KW-1185">Reference proteome</keyword>
<feature type="transmembrane region" description="Helical" evidence="1">
    <location>
        <begin position="114"/>
        <end position="133"/>
    </location>
</feature>
<evidence type="ECO:0000259" key="2">
    <source>
        <dbReference type="Pfam" id="PF06580"/>
    </source>
</evidence>
<dbReference type="GO" id="GO:0000155">
    <property type="term" value="F:phosphorelay sensor kinase activity"/>
    <property type="evidence" value="ECO:0007669"/>
    <property type="project" value="InterPro"/>
</dbReference>
<reference evidence="3" key="1">
    <citation type="submission" date="2020-05" db="EMBL/GenBank/DDBJ databases">
        <title>Genomic Encyclopedia of Type Strains, Phase IV (KMG-V): Genome sequencing to study the core and pangenomes of soil and plant-associated prokaryotes.</title>
        <authorList>
            <person name="Whitman W."/>
        </authorList>
    </citation>
    <scope>NUCLEOTIDE SEQUENCE</scope>
    <source>
        <strain evidence="3">16F</strain>
    </source>
</reference>
<dbReference type="RefSeq" id="WP_173777662.1">
    <property type="nucleotide sequence ID" value="NZ_JABSNO010000001.1"/>
</dbReference>
<dbReference type="InterPro" id="IPR050640">
    <property type="entry name" value="Bact_2-comp_sensor_kinase"/>
</dbReference>
<feature type="transmembrane region" description="Helical" evidence="1">
    <location>
        <begin position="34"/>
        <end position="56"/>
    </location>
</feature>
<feature type="transmembrane region" description="Helical" evidence="1">
    <location>
        <begin position="7"/>
        <end position="28"/>
    </location>
</feature>
<keyword evidence="1" id="KW-0472">Membrane</keyword>
<protein>
    <submittedName>
        <fullName evidence="3">LytS/YehU family sensor histidine kinase</fullName>
    </submittedName>
</protein>
<feature type="transmembrane region" description="Helical" evidence="1">
    <location>
        <begin position="68"/>
        <end position="86"/>
    </location>
</feature>
<dbReference type="Proteomes" id="UP000610746">
    <property type="component" value="Unassembled WGS sequence"/>
</dbReference>
<name>A0A8J8G7N5_9FLAO</name>
<proteinExistence type="predicted"/>
<dbReference type="EMBL" id="JABSNO010000001">
    <property type="protein sequence ID" value="NRS91019.1"/>
    <property type="molecule type" value="Genomic_DNA"/>
</dbReference>